<dbReference type="Gene3D" id="1.10.150.240">
    <property type="entry name" value="Putative phosphatase, domain 2"/>
    <property type="match status" value="1"/>
</dbReference>
<dbReference type="CDD" id="cd07527">
    <property type="entry name" value="HAD_ScGPP-like"/>
    <property type="match status" value="1"/>
</dbReference>
<dbReference type="InterPro" id="IPR041492">
    <property type="entry name" value="HAD_2"/>
</dbReference>
<dbReference type="Pfam" id="PF13419">
    <property type="entry name" value="HAD_2"/>
    <property type="match status" value="1"/>
</dbReference>
<dbReference type="InterPro" id="IPR051806">
    <property type="entry name" value="HAD-like_SPP"/>
</dbReference>
<dbReference type="InterPro" id="IPR006439">
    <property type="entry name" value="HAD-SF_hydro_IA"/>
</dbReference>
<dbReference type="NCBIfam" id="TIGR01509">
    <property type="entry name" value="HAD-SF-IA-v3"/>
    <property type="match status" value="1"/>
</dbReference>
<dbReference type="EMBL" id="ML994620">
    <property type="protein sequence ID" value="KAF2189507.1"/>
    <property type="molecule type" value="Genomic_DNA"/>
</dbReference>
<dbReference type="SFLD" id="SFLDG01129">
    <property type="entry name" value="C1.5:_HAD__Beta-PGM__Phosphata"/>
    <property type="match status" value="1"/>
</dbReference>
<evidence type="ECO:0000313" key="2">
    <source>
        <dbReference type="Proteomes" id="UP000800200"/>
    </source>
</evidence>
<name>A0A6A6EBZ1_9PEZI</name>
<accession>A0A6A6EBZ1</accession>
<dbReference type="Proteomes" id="UP000800200">
    <property type="component" value="Unassembled WGS sequence"/>
</dbReference>
<protein>
    <submittedName>
        <fullName evidence="1">HAD-like protein</fullName>
    </submittedName>
</protein>
<dbReference type="InterPro" id="IPR023198">
    <property type="entry name" value="PGP-like_dom2"/>
</dbReference>
<evidence type="ECO:0000313" key="1">
    <source>
        <dbReference type="EMBL" id="KAF2189507.1"/>
    </source>
</evidence>
<dbReference type="Gene3D" id="3.40.50.1000">
    <property type="entry name" value="HAD superfamily/HAD-like"/>
    <property type="match status" value="1"/>
</dbReference>
<reference evidence="1" key="1">
    <citation type="journal article" date="2020" name="Stud. Mycol.">
        <title>101 Dothideomycetes genomes: a test case for predicting lifestyles and emergence of pathogens.</title>
        <authorList>
            <person name="Haridas S."/>
            <person name="Albert R."/>
            <person name="Binder M."/>
            <person name="Bloem J."/>
            <person name="Labutti K."/>
            <person name="Salamov A."/>
            <person name="Andreopoulos B."/>
            <person name="Baker S."/>
            <person name="Barry K."/>
            <person name="Bills G."/>
            <person name="Bluhm B."/>
            <person name="Cannon C."/>
            <person name="Castanera R."/>
            <person name="Culley D."/>
            <person name="Daum C."/>
            <person name="Ezra D."/>
            <person name="Gonzalez J."/>
            <person name="Henrissat B."/>
            <person name="Kuo A."/>
            <person name="Liang C."/>
            <person name="Lipzen A."/>
            <person name="Lutzoni F."/>
            <person name="Magnuson J."/>
            <person name="Mondo S."/>
            <person name="Nolan M."/>
            <person name="Ohm R."/>
            <person name="Pangilinan J."/>
            <person name="Park H.-J."/>
            <person name="Ramirez L."/>
            <person name="Alfaro M."/>
            <person name="Sun H."/>
            <person name="Tritt A."/>
            <person name="Yoshinaga Y."/>
            <person name="Zwiers L.-H."/>
            <person name="Turgeon B."/>
            <person name="Goodwin S."/>
            <person name="Spatafora J."/>
            <person name="Crous P."/>
            <person name="Grigoriev I."/>
        </authorList>
    </citation>
    <scope>NUCLEOTIDE SEQUENCE</scope>
    <source>
        <strain evidence="1">CBS 207.26</strain>
    </source>
</reference>
<proteinExistence type="predicted"/>
<dbReference type="AlphaFoldDB" id="A0A6A6EBZ1"/>
<dbReference type="PANTHER" id="PTHR43481">
    <property type="entry name" value="FRUCTOSE-1-PHOSPHATE PHOSPHATASE"/>
    <property type="match status" value="1"/>
</dbReference>
<dbReference type="PANTHER" id="PTHR43481:SF4">
    <property type="entry name" value="GLYCEROL-1-PHOSPHATE PHOSPHOHYDROLASE 1-RELATED"/>
    <property type="match status" value="1"/>
</dbReference>
<dbReference type="SUPFAM" id="SSF56784">
    <property type="entry name" value="HAD-like"/>
    <property type="match status" value="1"/>
</dbReference>
<sequence>MTVPEPSFSAPPELLSCHGLLFDMDGTIIDSTEAVIKNWQRIGNEIGVDPEAILATSHGRRSIAVLQIYEPKLANWEYINHIEGLIPTEFGADAVEIAGSRALLERLDQNSVPWCIVTSGTRPLVTGWLNIMKLAHPKNLVVAEDVKNGKPDPACYQLGRAKLNLAQKDPAILVLEDAPAGVRAGKAAGFKVVALATPHSLEQLKESGADWIVRDMRSVTLKAWDKTTGQAQIEIVDAVV</sequence>
<dbReference type="InterPro" id="IPR036412">
    <property type="entry name" value="HAD-like_sf"/>
</dbReference>
<dbReference type="OrthoDB" id="40579at2759"/>
<dbReference type="InterPro" id="IPR023214">
    <property type="entry name" value="HAD_sf"/>
</dbReference>
<organism evidence="1 2">
    <name type="scientific">Zopfia rhizophila CBS 207.26</name>
    <dbReference type="NCBI Taxonomy" id="1314779"/>
    <lineage>
        <taxon>Eukaryota</taxon>
        <taxon>Fungi</taxon>
        <taxon>Dikarya</taxon>
        <taxon>Ascomycota</taxon>
        <taxon>Pezizomycotina</taxon>
        <taxon>Dothideomycetes</taxon>
        <taxon>Dothideomycetes incertae sedis</taxon>
        <taxon>Zopfiaceae</taxon>
        <taxon>Zopfia</taxon>
    </lineage>
</organism>
<gene>
    <name evidence="1" type="ORF">K469DRAFT_736839</name>
</gene>
<dbReference type="GO" id="GO:0050308">
    <property type="term" value="F:sugar-phosphatase activity"/>
    <property type="evidence" value="ECO:0007669"/>
    <property type="project" value="TreeGrafter"/>
</dbReference>
<keyword evidence="2" id="KW-1185">Reference proteome</keyword>
<dbReference type="SFLD" id="SFLDS00003">
    <property type="entry name" value="Haloacid_Dehalogenase"/>
    <property type="match status" value="1"/>
</dbReference>